<dbReference type="InterPro" id="IPR046842">
    <property type="entry name" value="SpoIVA_ATPase"/>
</dbReference>
<organism evidence="5 6">
    <name type="scientific">Anaerotruncus colihominis</name>
    <dbReference type="NCBI Taxonomy" id="169435"/>
    <lineage>
        <taxon>Bacteria</taxon>
        <taxon>Bacillati</taxon>
        <taxon>Bacillota</taxon>
        <taxon>Clostridia</taxon>
        <taxon>Eubacteriales</taxon>
        <taxon>Oscillospiraceae</taxon>
        <taxon>Anaerotruncus</taxon>
    </lineage>
</organism>
<comment type="catalytic activity">
    <reaction evidence="1">
        <text>ATP + H2O = ADP + phosphate + H(+)</text>
        <dbReference type="Rhea" id="RHEA:13065"/>
        <dbReference type="ChEBI" id="CHEBI:15377"/>
        <dbReference type="ChEBI" id="CHEBI:15378"/>
        <dbReference type="ChEBI" id="CHEBI:30616"/>
        <dbReference type="ChEBI" id="CHEBI:43474"/>
        <dbReference type="ChEBI" id="CHEBI:456216"/>
    </reaction>
</comment>
<dbReference type="InterPro" id="IPR014201">
    <property type="entry name" value="Spore_IV_A"/>
</dbReference>
<reference evidence="5 6" key="1">
    <citation type="submission" date="2015-09" db="EMBL/GenBank/DDBJ databases">
        <authorList>
            <consortium name="Pathogen Informatics"/>
        </authorList>
    </citation>
    <scope>NUCLEOTIDE SEQUENCE [LARGE SCALE GENOMIC DNA]</scope>
    <source>
        <strain evidence="5 6">2789STDY5834939</strain>
    </source>
</reference>
<dbReference type="EC" id="3.6.1.-" evidence="1"/>
<sequence>METQAIYRDIAKRCGGDVYIGVVGPVRTGKSTFIKRFMETLVIPNITSEFARERATDELPQSAAGRTIMTTEPKFIPEEAVKISLDDSATLNVRMIDCVGYIVPSSLGYIENEQPRMVVTPWFDKEIPFNLAAEIGTQKVINEHSTIGLVVTTDGSISDIPREEYEEAEQRVVNELRQINKPFVVLLNCTNPSAPAAVSLRASLEERYGVPVVAVNCLDLGEADIRVILSDVLFQFPVREVAVSLPGWVTSLAPDHWLRTSLYDSIRQSAQDVERIGQLKSKITTLSECEYVSRVLVDNIDLGSGGASVSVDVKNDLFYRILGEATGLEIPDESALMPCMVELAAVKREYDKVKCALDEVAATGYGIVMPSLEELSLEEPEIVKQGGRYGVRLKASAPSIHMMAANITTEVSPIVGSEKQSEELVMYLLREFEENPKKIWESNIFGKSLHELVNEGLHNKLYRMPGDARMKLQETIERIINEGCTGLICIIL</sequence>
<feature type="domain" description="Stage IV sporulation protein A ATPase" evidence="2">
    <location>
        <begin position="1"/>
        <end position="237"/>
    </location>
</feature>
<dbReference type="SUPFAM" id="SSF52540">
    <property type="entry name" value="P-loop containing nucleoside triphosphate hydrolases"/>
    <property type="match status" value="1"/>
</dbReference>
<dbReference type="Gene3D" id="3.40.50.300">
    <property type="entry name" value="P-loop containing nucleotide triphosphate hydrolases"/>
    <property type="match status" value="1"/>
</dbReference>
<feature type="domain" description="Sporulation stage IV protein A C-terminal" evidence="4">
    <location>
        <begin position="417"/>
        <end position="492"/>
    </location>
</feature>
<evidence type="ECO:0000259" key="3">
    <source>
        <dbReference type="Pfam" id="PF20438"/>
    </source>
</evidence>
<dbReference type="GO" id="GO:0005524">
    <property type="term" value="F:ATP binding"/>
    <property type="evidence" value="ECO:0007669"/>
    <property type="project" value="UniProtKB-KW"/>
</dbReference>
<keyword evidence="1" id="KW-0749">Sporulation</keyword>
<comment type="function">
    <text evidence="1">ATPase. Has a role at an early stage in the morphogenesis of the spore coat.</text>
</comment>
<evidence type="ECO:0000259" key="4">
    <source>
        <dbReference type="Pfam" id="PF20439"/>
    </source>
</evidence>
<evidence type="ECO:0000313" key="6">
    <source>
        <dbReference type="Proteomes" id="UP000095765"/>
    </source>
</evidence>
<dbReference type="InterPro" id="IPR046840">
    <property type="entry name" value="SpoIVA_C"/>
</dbReference>
<dbReference type="InterPro" id="IPR027417">
    <property type="entry name" value="P-loop_NTPase"/>
</dbReference>
<dbReference type="GO" id="GO:0005737">
    <property type="term" value="C:cytoplasm"/>
    <property type="evidence" value="ECO:0007669"/>
    <property type="project" value="UniProtKB-SubCell"/>
</dbReference>
<evidence type="ECO:0000256" key="1">
    <source>
        <dbReference type="PIRNR" id="PIRNR007466"/>
    </source>
</evidence>
<comment type="subcellular location">
    <subcellularLocation>
        <location evidence="1">Cytoplasm</location>
    </subcellularLocation>
</comment>
<dbReference type="Pfam" id="PF09547">
    <property type="entry name" value="SpoIVA_ATPase"/>
    <property type="match status" value="1"/>
</dbReference>
<dbReference type="GeneID" id="72464401"/>
<proteinExistence type="predicted"/>
<evidence type="ECO:0000259" key="2">
    <source>
        <dbReference type="Pfam" id="PF09547"/>
    </source>
</evidence>
<dbReference type="GO" id="GO:0016887">
    <property type="term" value="F:ATP hydrolysis activity"/>
    <property type="evidence" value="ECO:0007669"/>
    <property type="project" value="InterPro"/>
</dbReference>
<protein>
    <recommendedName>
        <fullName evidence="1">Stage IV sporulation protein A</fullName>
        <ecNumber evidence="1">3.6.1.-</ecNumber>
    </recommendedName>
    <alternativeName>
        <fullName evidence="1">Coat morphogenetic protein SpoIVA</fullName>
    </alternativeName>
</protein>
<keyword evidence="1" id="KW-0067">ATP-binding</keyword>
<dbReference type="OrthoDB" id="9761464at2"/>
<accession>A0A174LC31</accession>
<dbReference type="GO" id="GO:0030435">
    <property type="term" value="P:sporulation resulting in formation of a cellular spore"/>
    <property type="evidence" value="ECO:0007669"/>
    <property type="project" value="UniProtKB-KW"/>
</dbReference>
<keyword evidence="1" id="KW-0547">Nucleotide-binding</keyword>
<keyword evidence="1" id="KW-0378">Hydrolase</keyword>
<dbReference type="Proteomes" id="UP000095765">
    <property type="component" value="Unassembled WGS sequence"/>
</dbReference>
<dbReference type="EMBL" id="CZBE01000001">
    <property type="protein sequence ID" value="CUP19109.1"/>
    <property type="molecule type" value="Genomic_DNA"/>
</dbReference>
<dbReference type="NCBIfam" id="TIGR02836">
    <property type="entry name" value="spore_IV_A"/>
    <property type="match status" value="1"/>
</dbReference>
<keyword evidence="1" id="KW-0963">Cytoplasm</keyword>
<dbReference type="AlphaFoldDB" id="A0A174LC31"/>
<dbReference type="PIRSF" id="PIRSF007466">
    <property type="entry name" value="SpoIVA"/>
    <property type="match status" value="1"/>
</dbReference>
<evidence type="ECO:0000313" key="5">
    <source>
        <dbReference type="EMBL" id="CUP19109.1"/>
    </source>
</evidence>
<dbReference type="InterPro" id="IPR046841">
    <property type="entry name" value="SpoIVA_middle"/>
</dbReference>
<dbReference type="RefSeq" id="WP_055243630.1">
    <property type="nucleotide sequence ID" value="NZ_CABIWA010000002.1"/>
</dbReference>
<name>A0A174LC31_9FIRM</name>
<dbReference type="Pfam" id="PF20438">
    <property type="entry name" value="SpoIVA_middle"/>
    <property type="match status" value="1"/>
</dbReference>
<gene>
    <name evidence="5" type="primary">spoIVA</name>
    <name evidence="5" type="ORF">ERS852551_00034</name>
</gene>
<feature type="domain" description="Stage IV sporulation protein A middle" evidence="3">
    <location>
        <begin position="238"/>
        <end position="416"/>
    </location>
</feature>
<dbReference type="Pfam" id="PF20439">
    <property type="entry name" value="SpoIVA_C"/>
    <property type="match status" value="1"/>
</dbReference>